<evidence type="ECO:0000256" key="4">
    <source>
        <dbReference type="PIRSR" id="PIRSR001060-2"/>
    </source>
</evidence>
<keyword evidence="7" id="KW-1185">Reference proteome</keyword>
<sequence>MFPNRNSFYSYSGLTDAMAKFPAFAGTGDERTRKRELAAFLANIDHESGGLVHVEEINQAAWGDYCDTGQPYGCPAGQRAYHGRGPIQLSWNTNYKAAGDALGLDLLNNPDLVKEDASVAWQTALWFWMTQSGAGTMTAHSAITGGGGFGETIRTINGALECGGRNTAQVQARVDAYERFAATLGVDPGDEGTLRC</sequence>
<feature type="disulfide bond" evidence="4">
    <location>
        <begin position="66"/>
        <end position="74"/>
    </location>
</feature>
<dbReference type="PIRSF" id="PIRSF001060">
    <property type="entry name" value="Endochitinase"/>
    <property type="match status" value="1"/>
</dbReference>
<organism evidence="6 7">
    <name type="scientific">Micromonospora radicis</name>
    <dbReference type="NCBI Taxonomy" id="1894971"/>
    <lineage>
        <taxon>Bacteria</taxon>
        <taxon>Bacillati</taxon>
        <taxon>Actinomycetota</taxon>
        <taxon>Actinomycetes</taxon>
        <taxon>Micromonosporales</taxon>
        <taxon>Micromonosporaceae</taxon>
        <taxon>Micromonospora</taxon>
    </lineage>
</organism>
<evidence type="ECO:0000313" key="6">
    <source>
        <dbReference type="EMBL" id="RIV40381.1"/>
    </source>
</evidence>
<evidence type="ECO:0000256" key="1">
    <source>
        <dbReference type="ARBA" id="ARBA00022821"/>
    </source>
</evidence>
<dbReference type="Pfam" id="PF00182">
    <property type="entry name" value="Glyco_hydro_19"/>
    <property type="match status" value="1"/>
</dbReference>
<dbReference type="PANTHER" id="PTHR22595:SF79">
    <property type="entry name" value="CHITINASE 12"/>
    <property type="match status" value="1"/>
</dbReference>
<dbReference type="InterPro" id="IPR000726">
    <property type="entry name" value="Glyco_hydro_19_cat"/>
</dbReference>
<protein>
    <submittedName>
        <fullName evidence="6">Chitinase</fullName>
    </submittedName>
</protein>
<gene>
    <name evidence="6" type="ORF">D2L64_04895</name>
</gene>
<dbReference type="GO" id="GO:0005975">
    <property type="term" value="P:carbohydrate metabolic process"/>
    <property type="evidence" value="ECO:0007669"/>
    <property type="project" value="InterPro"/>
</dbReference>
<name>A0A418MZZ2_9ACTN</name>
<dbReference type="FunFam" id="3.30.20.10:FF:000001">
    <property type="entry name" value="Endochitinase (Chitinase)"/>
    <property type="match status" value="1"/>
</dbReference>
<dbReference type="PANTHER" id="PTHR22595">
    <property type="entry name" value="CHITINASE-RELATED"/>
    <property type="match status" value="1"/>
</dbReference>
<comment type="caution">
    <text evidence="6">The sequence shown here is derived from an EMBL/GenBank/DDBJ whole genome shotgun (WGS) entry which is preliminary data.</text>
</comment>
<keyword evidence="1" id="KW-0611">Plant defense</keyword>
<dbReference type="Gene3D" id="3.30.20.10">
    <property type="entry name" value="Endochitinase, domain 2"/>
    <property type="match status" value="1"/>
</dbReference>
<dbReference type="SUPFAM" id="SSF53955">
    <property type="entry name" value="Lysozyme-like"/>
    <property type="match status" value="1"/>
</dbReference>
<dbReference type="EMBL" id="QXEC01000003">
    <property type="protein sequence ID" value="RIV40381.1"/>
    <property type="molecule type" value="Genomic_DNA"/>
</dbReference>
<dbReference type="CDD" id="cd00325">
    <property type="entry name" value="chitinase_GH19"/>
    <property type="match status" value="1"/>
</dbReference>
<dbReference type="GO" id="GO:0006032">
    <property type="term" value="P:chitin catabolic process"/>
    <property type="evidence" value="ECO:0007669"/>
    <property type="project" value="InterPro"/>
</dbReference>
<reference evidence="6 7" key="1">
    <citation type="submission" date="2018-08" db="EMBL/GenBank/DDBJ databases">
        <title>Jishengella sp. nov., isolated from a root of Azadirachta indica A. Juss. var. siamensis Valenton.</title>
        <authorList>
            <person name="Kuncharoen N."/>
            <person name="Tanasupawat S."/>
            <person name="Kudo T."/>
            <person name="Ohkuma M."/>
        </authorList>
    </citation>
    <scope>NUCLEOTIDE SEQUENCE [LARGE SCALE GENOMIC DNA]</scope>
    <source>
        <strain evidence="6 7">AZ1-13</strain>
    </source>
</reference>
<dbReference type="InterPro" id="IPR016283">
    <property type="entry name" value="Glyco_hydro_19"/>
</dbReference>
<feature type="active site" description="Proton donor" evidence="3">
    <location>
        <position position="47"/>
    </location>
</feature>
<evidence type="ECO:0000256" key="3">
    <source>
        <dbReference type="PIRSR" id="PIRSR001060-1"/>
    </source>
</evidence>
<dbReference type="InterPro" id="IPR023346">
    <property type="entry name" value="Lysozyme-like_dom_sf"/>
</dbReference>
<dbReference type="GO" id="GO:0050832">
    <property type="term" value="P:defense response to fungus"/>
    <property type="evidence" value="ECO:0007669"/>
    <property type="project" value="UniProtKB-ARBA"/>
</dbReference>
<evidence type="ECO:0000259" key="5">
    <source>
        <dbReference type="Pfam" id="PF00182"/>
    </source>
</evidence>
<accession>A0A418MZZ2</accession>
<proteinExistence type="predicted"/>
<dbReference type="Gene3D" id="1.10.530.10">
    <property type="match status" value="1"/>
</dbReference>
<evidence type="ECO:0000313" key="7">
    <source>
        <dbReference type="Proteomes" id="UP000283832"/>
    </source>
</evidence>
<feature type="domain" description="Glycoside hydrolase family 19 catalytic" evidence="5">
    <location>
        <begin position="6"/>
        <end position="191"/>
    </location>
</feature>
<keyword evidence="2 4" id="KW-1015">Disulfide bond</keyword>
<evidence type="ECO:0000256" key="2">
    <source>
        <dbReference type="ARBA" id="ARBA00023157"/>
    </source>
</evidence>
<dbReference type="GO" id="GO:0016998">
    <property type="term" value="P:cell wall macromolecule catabolic process"/>
    <property type="evidence" value="ECO:0007669"/>
    <property type="project" value="InterPro"/>
</dbReference>
<dbReference type="GO" id="GO:0004568">
    <property type="term" value="F:chitinase activity"/>
    <property type="evidence" value="ECO:0007669"/>
    <property type="project" value="InterPro"/>
</dbReference>
<dbReference type="AlphaFoldDB" id="A0A418MZZ2"/>
<dbReference type="Proteomes" id="UP000283832">
    <property type="component" value="Unassembled WGS sequence"/>
</dbReference>
<dbReference type="OrthoDB" id="3614862at2"/>